<organism evidence="1 2">
    <name type="scientific">Phytophthora rubi</name>
    <dbReference type="NCBI Taxonomy" id="129364"/>
    <lineage>
        <taxon>Eukaryota</taxon>
        <taxon>Sar</taxon>
        <taxon>Stramenopiles</taxon>
        <taxon>Oomycota</taxon>
        <taxon>Peronosporomycetes</taxon>
        <taxon>Peronosporales</taxon>
        <taxon>Peronosporaceae</taxon>
        <taxon>Phytophthora</taxon>
    </lineage>
</organism>
<dbReference type="EMBL" id="QXFT01002655">
    <property type="protein sequence ID" value="KAE9294972.1"/>
    <property type="molecule type" value="Genomic_DNA"/>
</dbReference>
<accession>A0A6A4CTX2</accession>
<proteinExistence type="predicted"/>
<dbReference type="Proteomes" id="UP000434957">
    <property type="component" value="Unassembled WGS sequence"/>
</dbReference>
<comment type="caution">
    <text evidence="1">The sequence shown here is derived from an EMBL/GenBank/DDBJ whole genome shotgun (WGS) entry which is preliminary data.</text>
</comment>
<sequence length="235" mass="26446">MLLGDSTGDRYPPFVVFKVRPSKVEERREENTKFRHGFSEGMWKNGIAQVQLELDMQVYANDKGRRHERPLDADVAARLLTGGRHQRGQRRVLHQVGVEQQQVVGLLAARVELEEQRELLNVRVHALAQARTHVASLASLTARMAQRSTWMFPGVPRVRDAGRHNTLPGSSCNSVSLMSALNISLTMRTRCFFMRGSRFGRGKSLSTRNAEGVTDAGWGMFRPTLHPQLHLDGPL</sequence>
<name>A0A6A4CTX2_9STRA</name>
<evidence type="ECO:0000313" key="2">
    <source>
        <dbReference type="Proteomes" id="UP000434957"/>
    </source>
</evidence>
<dbReference type="AlphaFoldDB" id="A0A6A4CTX2"/>
<keyword evidence="2" id="KW-1185">Reference proteome</keyword>
<reference evidence="1 2" key="1">
    <citation type="submission" date="2018-08" db="EMBL/GenBank/DDBJ databases">
        <title>Genomic investigation of the strawberry pathogen Phytophthora fragariae indicates pathogenicity is determined by transcriptional variation in three key races.</title>
        <authorList>
            <person name="Adams T.M."/>
            <person name="Armitage A.D."/>
            <person name="Sobczyk M.K."/>
            <person name="Bates H.J."/>
            <person name="Dunwell J.M."/>
            <person name="Nellist C.F."/>
            <person name="Harrison R.J."/>
        </authorList>
    </citation>
    <scope>NUCLEOTIDE SEQUENCE [LARGE SCALE GENOMIC DNA]</scope>
    <source>
        <strain evidence="1 2">SCRP333</strain>
    </source>
</reference>
<evidence type="ECO:0000313" key="1">
    <source>
        <dbReference type="EMBL" id="KAE9294972.1"/>
    </source>
</evidence>
<protein>
    <submittedName>
        <fullName evidence="1">Uncharacterized protein</fullName>
    </submittedName>
</protein>
<gene>
    <name evidence="1" type="ORF">PR003_g24131</name>
</gene>